<evidence type="ECO:0000256" key="1">
    <source>
        <dbReference type="SAM" id="Phobius"/>
    </source>
</evidence>
<gene>
    <name evidence="3" type="ORF">A3A44_03670</name>
</gene>
<reference evidence="3 4" key="1">
    <citation type="journal article" date="2016" name="Nat. Commun.">
        <title>Thousands of microbial genomes shed light on interconnected biogeochemical processes in an aquifer system.</title>
        <authorList>
            <person name="Anantharaman K."/>
            <person name="Brown C.T."/>
            <person name="Hug L.A."/>
            <person name="Sharon I."/>
            <person name="Castelle C.J."/>
            <person name="Probst A.J."/>
            <person name="Thomas B.C."/>
            <person name="Singh A."/>
            <person name="Wilkins M.J."/>
            <person name="Karaoz U."/>
            <person name="Brodie E.L."/>
            <person name="Williams K.H."/>
            <person name="Hubbard S.S."/>
            <person name="Banfield J.F."/>
        </authorList>
    </citation>
    <scope>NUCLEOTIDE SEQUENCE [LARGE SCALE GENOMIC DNA]</scope>
</reference>
<name>A0A1G2LE71_9BACT</name>
<proteinExistence type="predicted"/>
<dbReference type="AlphaFoldDB" id="A0A1G2LE71"/>
<dbReference type="Pfam" id="PF13473">
    <property type="entry name" value="Cupredoxin_1"/>
    <property type="match status" value="1"/>
</dbReference>
<organism evidence="3 4">
    <name type="scientific">Candidatus Sungbacteria bacterium RIFCSPLOWO2_01_FULL_60_25</name>
    <dbReference type="NCBI Taxonomy" id="1802281"/>
    <lineage>
        <taxon>Bacteria</taxon>
        <taxon>Candidatus Sungiibacteriota</taxon>
    </lineage>
</organism>
<dbReference type="Proteomes" id="UP000178977">
    <property type="component" value="Unassembled WGS sequence"/>
</dbReference>
<sequence length="142" mass="15796">MNKYVILIIVGALIIGGGVVYRSFFIADSSRPVTTGKVREVTIIAKKDEWRFIPETIEAERGDKIVATVINEDDYDHGIAIDAFGVSQRMPANSTIKVEFVVTQEGDFPYYCSVPCGEGDVRGEHRTHFDMVGAFKVRNPKP</sequence>
<dbReference type="InterPro" id="IPR008972">
    <property type="entry name" value="Cupredoxin"/>
</dbReference>
<keyword evidence="1" id="KW-1133">Transmembrane helix</keyword>
<dbReference type="Gene3D" id="2.60.40.420">
    <property type="entry name" value="Cupredoxins - blue copper proteins"/>
    <property type="match status" value="1"/>
</dbReference>
<feature type="domain" description="EfeO-type cupredoxin-like" evidence="2">
    <location>
        <begin position="35"/>
        <end position="114"/>
    </location>
</feature>
<keyword evidence="1" id="KW-0472">Membrane</keyword>
<dbReference type="STRING" id="1802281.A3A44_03670"/>
<accession>A0A1G2LE71</accession>
<protein>
    <recommendedName>
        <fullName evidence="2">EfeO-type cupredoxin-like domain-containing protein</fullName>
    </recommendedName>
</protein>
<evidence type="ECO:0000259" key="2">
    <source>
        <dbReference type="Pfam" id="PF13473"/>
    </source>
</evidence>
<comment type="caution">
    <text evidence="3">The sequence shown here is derived from an EMBL/GenBank/DDBJ whole genome shotgun (WGS) entry which is preliminary data.</text>
</comment>
<evidence type="ECO:0000313" key="4">
    <source>
        <dbReference type="Proteomes" id="UP000178977"/>
    </source>
</evidence>
<dbReference type="InterPro" id="IPR028096">
    <property type="entry name" value="EfeO_Cupredoxin"/>
</dbReference>
<dbReference type="EMBL" id="MHQT01000009">
    <property type="protein sequence ID" value="OHA09933.1"/>
    <property type="molecule type" value="Genomic_DNA"/>
</dbReference>
<feature type="transmembrane region" description="Helical" evidence="1">
    <location>
        <begin position="6"/>
        <end position="27"/>
    </location>
</feature>
<evidence type="ECO:0000313" key="3">
    <source>
        <dbReference type="EMBL" id="OHA09933.1"/>
    </source>
</evidence>
<dbReference type="SUPFAM" id="SSF49503">
    <property type="entry name" value="Cupredoxins"/>
    <property type="match status" value="1"/>
</dbReference>
<keyword evidence="1" id="KW-0812">Transmembrane</keyword>